<dbReference type="Proteomes" id="UP000813462">
    <property type="component" value="Unassembled WGS sequence"/>
</dbReference>
<protein>
    <submittedName>
        <fullName evidence="1">Uncharacterized protein</fullName>
    </submittedName>
</protein>
<proteinExistence type="predicted"/>
<name>A0A978UJG1_ZIZJJ</name>
<accession>A0A978UJG1</accession>
<comment type="caution">
    <text evidence="1">The sequence shown here is derived from an EMBL/GenBank/DDBJ whole genome shotgun (WGS) entry which is preliminary data.</text>
</comment>
<reference evidence="1" key="1">
    <citation type="journal article" date="2021" name="Front. Plant Sci.">
        <title>Chromosome-Scale Genome Assembly for Chinese Sour Jujube and Insights Into Its Genome Evolution and Domestication Signature.</title>
        <authorList>
            <person name="Shen L.-Y."/>
            <person name="Luo H."/>
            <person name="Wang X.-L."/>
            <person name="Wang X.-M."/>
            <person name="Qiu X.-J."/>
            <person name="Liu H."/>
            <person name="Zhou S.-S."/>
            <person name="Jia K.-H."/>
            <person name="Nie S."/>
            <person name="Bao Y.-T."/>
            <person name="Zhang R.-G."/>
            <person name="Yun Q.-Z."/>
            <person name="Chai Y.-H."/>
            <person name="Lu J.-Y."/>
            <person name="Li Y."/>
            <person name="Zhao S.-W."/>
            <person name="Mao J.-F."/>
            <person name="Jia S.-G."/>
            <person name="Mao Y.-M."/>
        </authorList>
    </citation>
    <scope>NUCLEOTIDE SEQUENCE</scope>
    <source>
        <strain evidence="1">AT0</strain>
        <tissue evidence="1">Leaf</tissue>
    </source>
</reference>
<evidence type="ECO:0000313" key="1">
    <source>
        <dbReference type="EMBL" id="KAH7514942.1"/>
    </source>
</evidence>
<organism evidence="1 2">
    <name type="scientific">Ziziphus jujuba var. spinosa</name>
    <dbReference type="NCBI Taxonomy" id="714518"/>
    <lineage>
        <taxon>Eukaryota</taxon>
        <taxon>Viridiplantae</taxon>
        <taxon>Streptophyta</taxon>
        <taxon>Embryophyta</taxon>
        <taxon>Tracheophyta</taxon>
        <taxon>Spermatophyta</taxon>
        <taxon>Magnoliopsida</taxon>
        <taxon>eudicotyledons</taxon>
        <taxon>Gunneridae</taxon>
        <taxon>Pentapetalae</taxon>
        <taxon>rosids</taxon>
        <taxon>fabids</taxon>
        <taxon>Rosales</taxon>
        <taxon>Rhamnaceae</taxon>
        <taxon>Paliureae</taxon>
        <taxon>Ziziphus</taxon>
    </lineage>
</organism>
<sequence length="126" mass="14114">MKSDDRLHGYNQTPLTGDRLYISQCETDHDHVFIRNMHIDFKDVFGEEWSSVCSNVTEASFRVSIKGAVDWEIKKFGLELVNYVGLSLADGIVLPRSWNPTVSRQLELTVAADPVPSSDDGTELPS</sequence>
<dbReference type="EMBL" id="JAEACU010000011">
    <property type="protein sequence ID" value="KAH7514942.1"/>
    <property type="molecule type" value="Genomic_DNA"/>
</dbReference>
<gene>
    <name evidence="1" type="ORF">FEM48_Zijuj11G0143600</name>
</gene>
<evidence type="ECO:0000313" key="2">
    <source>
        <dbReference type="Proteomes" id="UP000813462"/>
    </source>
</evidence>
<dbReference type="AlphaFoldDB" id="A0A978UJG1"/>